<gene>
    <name evidence="8" type="ORF">IE077_003225</name>
</gene>
<feature type="transmembrane region" description="Helical" evidence="7">
    <location>
        <begin position="96"/>
        <end position="116"/>
    </location>
</feature>
<keyword evidence="9" id="KW-1185">Reference proteome</keyword>
<feature type="transmembrane region" description="Helical" evidence="7">
    <location>
        <begin position="31"/>
        <end position="53"/>
    </location>
</feature>
<dbReference type="Pfam" id="PF03062">
    <property type="entry name" value="MBOAT"/>
    <property type="match status" value="1"/>
</dbReference>
<keyword evidence="6 8" id="KW-0012">Acyltransferase</keyword>
<evidence type="ECO:0000313" key="8">
    <source>
        <dbReference type="EMBL" id="KAF8820388.1"/>
    </source>
</evidence>
<accession>A0ABQ7J8R2</accession>
<name>A0ABQ7J8R2_9APIC</name>
<dbReference type="GO" id="GO:0016746">
    <property type="term" value="F:acyltransferase activity"/>
    <property type="evidence" value="ECO:0007669"/>
    <property type="project" value="UniProtKB-KW"/>
</dbReference>
<dbReference type="Proteomes" id="UP000823046">
    <property type="component" value="Unassembled WGS sequence"/>
</dbReference>
<reference evidence="8 9" key="1">
    <citation type="journal article" date="2020" name="bioRxiv">
        <title>Metabolic contributions of an alphaproteobacterial endosymbiont in the apicomplexan Cardiosporidium cionae.</title>
        <authorList>
            <person name="Hunter E.S."/>
            <person name="Paight C.J."/>
            <person name="Lane C.E."/>
        </authorList>
    </citation>
    <scope>NUCLEOTIDE SEQUENCE [LARGE SCALE GENOMIC DNA]</scope>
    <source>
        <strain evidence="8">ESH_2018</strain>
    </source>
</reference>
<keyword evidence="3 7" id="KW-0812">Transmembrane</keyword>
<keyword evidence="2" id="KW-0808">Transferase</keyword>
<dbReference type="EMBL" id="JADAQX010000399">
    <property type="protein sequence ID" value="KAF8820388.1"/>
    <property type="molecule type" value="Genomic_DNA"/>
</dbReference>
<evidence type="ECO:0000256" key="4">
    <source>
        <dbReference type="ARBA" id="ARBA00022989"/>
    </source>
</evidence>
<evidence type="ECO:0000256" key="3">
    <source>
        <dbReference type="ARBA" id="ARBA00022692"/>
    </source>
</evidence>
<evidence type="ECO:0000256" key="6">
    <source>
        <dbReference type="ARBA" id="ARBA00023315"/>
    </source>
</evidence>
<proteinExistence type="predicted"/>
<feature type="transmembrane region" description="Helical" evidence="7">
    <location>
        <begin position="320"/>
        <end position="345"/>
    </location>
</feature>
<evidence type="ECO:0000256" key="5">
    <source>
        <dbReference type="ARBA" id="ARBA00023136"/>
    </source>
</evidence>
<feature type="transmembrane region" description="Helical" evidence="7">
    <location>
        <begin position="128"/>
        <end position="147"/>
    </location>
</feature>
<comment type="caution">
    <text evidence="8">The sequence shown here is derived from an EMBL/GenBank/DDBJ whole genome shotgun (WGS) entry which is preliminary data.</text>
</comment>
<keyword evidence="4 7" id="KW-1133">Transmembrane helix</keyword>
<dbReference type="PANTHER" id="PTHR13906:SF4">
    <property type="entry name" value="LYSOPHOSPHOLIPID ACYLTRANSFERASE 6"/>
    <property type="match status" value="1"/>
</dbReference>
<dbReference type="InterPro" id="IPR004299">
    <property type="entry name" value="MBOAT_fam"/>
</dbReference>
<sequence length="459" mass="52496">MAVALFVSSAFALRKDKTVETSQSCAVVQLQIINSCNNFVGAFFIPFFSPGLWKRKVYCTTAGFLTLWLFCGIGIIHLIICSFASYAIAILLRKTYYGGISVFFLSFTYVGFVRYASNYQWFLMTEPLNTCFLILCFKLVHFSYFVGDRAKMKPVNMVISSIDDKMAKFRSSNAEKIGENVINPQEPSIASSSDASPTLWNFIHYICFFPADTLFDPLFTNKSFFSKLGFIWVIVFHRRSRYIIAWFLSELAVTVAAVAYDVSSPSKICEKLVVAVDIPNVEFALSIKTVVRAWNCTVQAWLVQHIYRKCSFRNPFFRKLAVLVVSAYWHGLECGYYVAFISFGIAQTIQDLMWNRGCSKSVHPLIATLLVLVKWVTTQLLMLFSTIPFVFFRPQEFLYLWRETYFFGIFIWMAIALLVWYFPSNARASPPFYEDKNVCTAVKSIYSSAMNPIKGLKKA</sequence>
<protein>
    <submittedName>
        <fullName evidence="8">Lysophospholipid acyltransferase 7</fullName>
    </submittedName>
</protein>
<evidence type="ECO:0000256" key="2">
    <source>
        <dbReference type="ARBA" id="ARBA00022679"/>
    </source>
</evidence>
<evidence type="ECO:0000256" key="7">
    <source>
        <dbReference type="SAM" id="Phobius"/>
    </source>
</evidence>
<evidence type="ECO:0000313" key="9">
    <source>
        <dbReference type="Proteomes" id="UP000823046"/>
    </source>
</evidence>
<feature type="transmembrane region" description="Helical" evidence="7">
    <location>
        <begin position="365"/>
        <end position="392"/>
    </location>
</feature>
<keyword evidence="5 7" id="KW-0472">Membrane</keyword>
<dbReference type="PANTHER" id="PTHR13906">
    <property type="entry name" value="PORCUPINE"/>
    <property type="match status" value="1"/>
</dbReference>
<evidence type="ECO:0000256" key="1">
    <source>
        <dbReference type="ARBA" id="ARBA00004141"/>
    </source>
</evidence>
<feature type="transmembrane region" description="Helical" evidence="7">
    <location>
        <begin position="404"/>
        <end position="422"/>
    </location>
</feature>
<dbReference type="InterPro" id="IPR049941">
    <property type="entry name" value="LPLAT_7/PORCN-like"/>
</dbReference>
<feature type="transmembrane region" description="Helical" evidence="7">
    <location>
        <begin position="65"/>
        <end position="90"/>
    </location>
</feature>
<organism evidence="8 9">
    <name type="scientific">Cardiosporidium cionae</name>
    <dbReference type="NCBI Taxonomy" id="476202"/>
    <lineage>
        <taxon>Eukaryota</taxon>
        <taxon>Sar</taxon>
        <taxon>Alveolata</taxon>
        <taxon>Apicomplexa</taxon>
        <taxon>Aconoidasida</taxon>
        <taxon>Nephromycida</taxon>
        <taxon>Cardiosporidium</taxon>
    </lineage>
</organism>
<comment type="subcellular location">
    <subcellularLocation>
        <location evidence="1">Membrane</location>
        <topology evidence="1">Multi-pass membrane protein</topology>
    </subcellularLocation>
</comment>